<dbReference type="InterPro" id="IPR050482">
    <property type="entry name" value="Sensor_HK_TwoCompSys"/>
</dbReference>
<dbReference type="CDD" id="cd16917">
    <property type="entry name" value="HATPase_UhpB-NarQ-NarX-like"/>
    <property type="match status" value="1"/>
</dbReference>
<keyword evidence="8" id="KW-0460">Magnesium</keyword>
<keyword evidence="9" id="KW-0408">Iron</keyword>
<gene>
    <name evidence="13" type="ORF">GCM10010389_39150</name>
</gene>
<dbReference type="AlphaFoldDB" id="A0A918VH07"/>
<keyword evidence="4" id="KW-0597">Phosphoprotein</keyword>
<dbReference type="InterPro" id="IPR036890">
    <property type="entry name" value="HATPase_C_sf"/>
</dbReference>
<keyword evidence="14" id="KW-1185">Reference proteome</keyword>
<dbReference type="GO" id="GO:0070483">
    <property type="term" value="P:detection of hypoxia"/>
    <property type="evidence" value="ECO:0007669"/>
    <property type="project" value="UniProtKB-ARBA"/>
</dbReference>
<evidence type="ECO:0000256" key="6">
    <source>
        <dbReference type="ARBA" id="ARBA00022723"/>
    </source>
</evidence>
<name>A0A918VH07_9ACTN</name>
<dbReference type="SUPFAM" id="SSF55874">
    <property type="entry name" value="ATPase domain of HSP90 chaperone/DNA topoisomerase II/histidine kinase"/>
    <property type="match status" value="1"/>
</dbReference>
<evidence type="ECO:0000256" key="8">
    <source>
        <dbReference type="ARBA" id="ARBA00022842"/>
    </source>
</evidence>
<dbReference type="Proteomes" id="UP000623010">
    <property type="component" value="Unassembled WGS sequence"/>
</dbReference>
<dbReference type="InterPro" id="IPR029016">
    <property type="entry name" value="GAF-like_dom_sf"/>
</dbReference>
<evidence type="ECO:0000256" key="2">
    <source>
        <dbReference type="ARBA" id="ARBA00001971"/>
    </source>
</evidence>
<dbReference type="GO" id="GO:0019826">
    <property type="term" value="F:oxygen sensor activity"/>
    <property type="evidence" value="ECO:0007669"/>
    <property type="project" value="UniProtKB-ARBA"/>
</dbReference>
<dbReference type="GO" id="GO:0046983">
    <property type="term" value="F:protein dimerization activity"/>
    <property type="evidence" value="ECO:0007669"/>
    <property type="project" value="InterPro"/>
</dbReference>
<dbReference type="GO" id="GO:0016020">
    <property type="term" value="C:membrane"/>
    <property type="evidence" value="ECO:0007669"/>
    <property type="project" value="InterPro"/>
</dbReference>
<dbReference type="Pfam" id="PF02518">
    <property type="entry name" value="HATPase_c"/>
    <property type="match status" value="1"/>
</dbReference>
<dbReference type="PANTHER" id="PTHR24421">
    <property type="entry name" value="NITRATE/NITRITE SENSOR PROTEIN NARX-RELATED"/>
    <property type="match status" value="1"/>
</dbReference>
<evidence type="ECO:0000256" key="5">
    <source>
        <dbReference type="ARBA" id="ARBA00022679"/>
    </source>
</evidence>
<evidence type="ECO:0000256" key="7">
    <source>
        <dbReference type="ARBA" id="ARBA00022777"/>
    </source>
</evidence>
<dbReference type="FunFam" id="3.30.450.40:FF:000052">
    <property type="entry name" value="Oxygen sensor histidine kinase response regulator DevS/DosS"/>
    <property type="match status" value="1"/>
</dbReference>
<feature type="domain" description="Histidine kinase/HSP90-like ATPase" evidence="12">
    <location>
        <begin position="481"/>
        <end position="572"/>
    </location>
</feature>
<keyword evidence="6" id="KW-0479">Metal-binding</keyword>
<proteinExistence type="predicted"/>
<dbReference type="PANTHER" id="PTHR24421:SF56">
    <property type="entry name" value="OXYGEN SENSOR HISTIDINE KINASE RESPONSE REGULATOR DOST"/>
    <property type="match status" value="1"/>
</dbReference>
<dbReference type="GO" id="GO:0070026">
    <property type="term" value="F:nitric oxide binding"/>
    <property type="evidence" value="ECO:0007669"/>
    <property type="project" value="UniProtKB-ARBA"/>
</dbReference>
<dbReference type="GO" id="GO:0005524">
    <property type="term" value="F:ATP binding"/>
    <property type="evidence" value="ECO:0007669"/>
    <property type="project" value="UniProtKB-ARBA"/>
</dbReference>
<evidence type="ECO:0000313" key="14">
    <source>
        <dbReference type="Proteomes" id="UP000623010"/>
    </source>
</evidence>
<evidence type="ECO:0000256" key="10">
    <source>
        <dbReference type="ARBA" id="ARBA00023012"/>
    </source>
</evidence>
<dbReference type="GO" id="GO:0000155">
    <property type="term" value="F:phosphorelay sensor kinase activity"/>
    <property type="evidence" value="ECO:0007669"/>
    <property type="project" value="InterPro"/>
</dbReference>
<sequence>MGDGASKGGGPAPQLRMDALLGELQEHVERVRGSRDRMQTLLDAVVAIGGNLDLEELLRHIVQSAADLVDAEYGALGVLGEEGRIRQFITAGLDEETIARIGPYPEGHGILGLLIREPRPLRLEDLGAHPESVGFPPGHPPMRTFLGAPVQVREKIFGNLYLTDKRGGRPFDADDEAVLRSLAAAAGVAIDNARLYDESQHRERRLAASAELTRALLSGAPPEEILRSLADTVREMTGTDLVTLALPVGAGGELVVEAAAGEAAERVRGLALPATTLAAKVYANAEPVISDALSDDPRAAGGSASLVPLGPAFFVPVGDNARVRGVLQVANAPGRPPFTEAAIDMVLTFADQAALALQIAEHRRDTEQLALLGDRDRIARDLHDQVIQRLFADGLTLQAALGRVQSVPQAAERIQRVADDLDDTIKIIRSTIFGLQHRDRDGAKTGLRSRLVALTDEAAQTLGFTPALRMTGLLDTDVPDRHAEHLLAVLREALSNTARHARATSAEVSVEAAGGTLRLTVADDGRGVDPAVTRRSGLANLRSRAEELGGTFALVAGRSCGTELRWEVPLGSGEAVG</sequence>
<reference evidence="13" key="1">
    <citation type="journal article" date="2014" name="Int. J. Syst. Evol. Microbiol.">
        <title>Complete genome sequence of Corynebacterium casei LMG S-19264T (=DSM 44701T), isolated from a smear-ripened cheese.</title>
        <authorList>
            <consortium name="US DOE Joint Genome Institute (JGI-PGF)"/>
            <person name="Walter F."/>
            <person name="Albersmeier A."/>
            <person name="Kalinowski J."/>
            <person name="Ruckert C."/>
        </authorList>
    </citation>
    <scope>NUCLEOTIDE SEQUENCE</scope>
    <source>
        <strain evidence="13">JCM 5016</strain>
    </source>
</reference>
<accession>A0A918VH07</accession>
<keyword evidence="10" id="KW-0902">Two-component regulatory system</keyword>
<keyword evidence="7 13" id="KW-0418">Kinase</keyword>
<dbReference type="InterPro" id="IPR011712">
    <property type="entry name" value="Sig_transdc_His_kin_sub3_dim/P"/>
</dbReference>
<dbReference type="InterPro" id="IPR003018">
    <property type="entry name" value="GAF"/>
</dbReference>
<keyword evidence="5" id="KW-0808">Transferase</keyword>
<dbReference type="GO" id="GO:0000287">
    <property type="term" value="F:magnesium ion binding"/>
    <property type="evidence" value="ECO:0007669"/>
    <property type="project" value="UniProtKB-ARBA"/>
</dbReference>
<dbReference type="Pfam" id="PF07730">
    <property type="entry name" value="HisKA_3"/>
    <property type="match status" value="1"/>
</dbReference>
<protein>
    <submittedName>
        <fullName evidence="13">Histidine kinase</fullName>
    </submittedName>
</protein>
<comment type="cofactor">
    <cofactor evidence="2">
        <name>heme</name>
        <dbReference type="ChEBI" id="CHEBI:30413"/>
    </cofactor>
</comment>
<dbReference type="InterPro" id="IPR003594">
    <property type="entry name" value="HATPase_dom"/>
</dbReference>
<dbReference type="GO" id="GO:0019825">
    <property type="term" value="F:oxygen binding"/>
    <property type="evidence" value="ECO:0007669"/>
    <property type="project" value="UniProtKB-ARBA"/>
</dbReference>
<dbReference type="SMART" id="SM00387">
    <property type="entry name" value="HATPase_c"/>
    <property type="match status" value="1"/>
</dbReference>
<evidence type="ECO:0000256" key="1">
    <source>
        <dbReference type="ARBA" id="ARBA00001946"/>
    </source>
</evidence>
<evidence type="ECO:0000313" key="13">
    <source>
        <dbReference type="EMBL" id="GGZ96076.1"/>
    </source>
</evidence>
<dbReference type="GO" id="GO:0020037">
    <property type="term" value="F:heme binding"/>
    <property type="evidence" value="ECO:0007669"/>
    <property type="project" value="UniProtKB-ARBA"/>
</dbReference>
<evidence type="ECO:0000259" key="11">
    <source>
        <dbReference type="SMART" id="SM00065"/>
    </source>
</evidence>
<dbReference type="SUPFAM" id="SSF55781">
    <property type="entry name" value="GAF domain-like"/>
    <property type="match status" value="2"/>
</dbReference>
<organism evidence="13 14">
    <name type="scientific">Streptomyces echinoruber</name>
    <dbReference type="NCBI Taxonomy" id="68898"/>
    <lineage>
        <taxon>Bacteria</taxon>
        <taxon>Bacillati</taxon>
        <taxon>Actinomycetota</taxon>
        <taxon>Actinomycetes</taxon>
        <taxon>Kitasatosporales</taxon>
        <taxon>Streptomycetaceae</taxon>
        <taxon>Streptomyces</taxon>
    </lineage>
</organism>
<comment type="cofactor">
    <cofactor evidence="1">
        <name>Mg(2+)</name>
        <dbReference type="ChEBI" id="CHEBI:18420"/>
    </cofactor>
</comment>
<dbReference type="Pfam" id="PF13185">
    <property type="entry name" value="GAF_2"/>
    <property type="match status" value="2"/>
</dbReference>
<dbReference type="Gene3D" id="1.20.5.1930">
    <property type="match status" value="1"/>
</dbReference>
<evidence type="ECO:0000256" key="3">
    <source>
        <dbReference type="ARBA" id="ARBA00022490"/>
    </source>
</evidence>
<dbReference type="EMBL" id="BMWH01000016">
    <property type="protein sequence ID" value="GGZ96076.1"/>
    <property type="molecule type" value="Genomic_DNA"/>
</dbReference>
<feature type="domain" description="GAF" evidence="11">
    <location>
        <begin position="221"/>
        <end position="367"/>
    </location>
</feature>
<comment type="caution">
    <text evidence="13">The sequence shown here is derived from an EMBL/GenBank/DDBJ whole genome shotgun (WGS) entry which is preliminary data.</text>
</comment>
<dbReference type="GO" id="GO:0070025">
    <property type="term" value="F:carbon monoxide binding"/>
    <property type="evidence" value="ECO:0007669"/>
    <property type="project" value="UniProtKB-ARBA"/>
</dbReference>
<evidence type="ECO:0000256" key="4">
    <source>
        <dbReference type="ARBA" id="ARBA00022553"/>
    </source>
</evidence>
<dbReference type="Gene3D" id="3.30.450.40">
    <property type="match status" value="2"/>
</dbReference>
<reference evidence="13" key="2">
    <citation type="submission" date="2020-09" db="EMBL/GenBank/DDBJ databases">
        <authorList>
            <person name="Sun Q."/>
            <person name="Ohkuma M."/>
        </authorList>
    </citation>
    <scope>NUCLEOTIDE SEQUENCE</scope>
    <source>
        <strain evidence="13">JCM 5016</strain>
    </source>
</reference>
<evidence type="ECO:0000256" key="9">
    <source>
        <dbReference type="ARBA" id="ARBA00023004"/>
    </source>
</evidence>
<evidence type="ECO:0000259" key="12">
    <source>
        <dbReference type="SMART" id="SM00387"/>
    </source>
</evidence>
<feature type="domain" description="GAF" evidence="11">
    <location>
        <begin position="53"/>
        <end position="200"/>
    </location>
</feature>
<keyword evidence="3" id="KW-0963">Cytoplasm</keyword>
<dbReference type="SMART" id="SM00065">
    <property type="entry name" value="GAF"/>
    <property type="match status" value="2"/>
</dbReference>
<dbReference type="Gene3D" id="3.30.565.10">
    <property type="entry name" value="Histidine kinase-like ATPase, C-terminal domain"/>
    <property type="match status" value="1"/>
</dbReference>